<feature type="transmembrane region" description="Helical" evidence="14">
    <location>
        <begin position="12"/>
        <end position="29"/>
    </location>
</feature>
<dbReference type="EC" id="2.7.13.3" evidence="3"/>
<dbReference type="GO" id="GO:0005886">
    <property type="term" value="C:plasma membrane"/>
    <property type="evidence" value="ECO:0007669"/>
    <property type="project" value="UniProtKB-SubCell"/>
</dbReference>
<dbReference type="PRINTS" id="PR00344">
    <property type="entry name" value="BCTRLSENSOR"/>
</dbReference>
<dbReference type="Gene3D" id="1.10.287.130">
    <property type="match status" value="1"/>
</dbReference>
<keyword evidence="5" id="KW-0597">Phosphoprotein</keyword>
<dbReference type="OrthoDB" id="9815750at2"/>
<protein>
    <recommendedName>
        <fullName evidence="3">histidine kinase</fullName>
        <ecNumber evidence="3">2.7.13.3</ecNumber>
    </recommendedName>
</protein>
<dbReference type="SMART" id="SM00388">
    <property type="entry name" value="HisKA"/>
    <property type="match status" value="1"/>
</dbReference>
<keyword evidence="11 14" id="KW-1133">Transmembrane helix</keyword>
<evidence type="ECO:0000256" key="2">
    <source>
        <dbReference type="ARBA" id="ARBA00004651"/>
    </source>
</evidence>
<dbReference type="SUPFAM" id="SSF55874">
    <property type="entry name" value="ATPase domain of HSP90 chaperone/DNA topoisomerase II/histidine kinase"/>
    <property type="match status" value="1"/>
</dbReference>
<keyword evidence="8" id="KW-0547">Nucleotide-binding</keyword>
<organism evidence="16 17">
    <name type="scientific">Domibacillus epiphyticus</name>
    <dbReference type="NCBI Taxonomy" id="1714355"/>
    <lineage>
        <taxon>Bacteria</taxon>
        <taxon>Bacillati</taxon>
        <taxon>Bacillota</taxon>
        <taxon>Bacilli</taxon>
        <taxon>Bacillales</taxon>
        <taxon>Bacillaceae</taxon>
        <taxon>Domibacillus</taxon>
    </lineage>
</organism>
<dbReference type="InterPro" id="IPR011620">
    <property type="entry name" value="Sig_transdc_His_kinase_LytS_TM"/>
</dbReference>
<evidence type="ECO:0000256" key="1">
    <source>
        <dbReference type="ARBA" id="ARBA00000085"/>
    </source>
</evidence>
<keyword evidence="10" id="KW-0067">ATP-binding</keyword>
<dbReference type="InterPro" id="IPR005467">
    <property type="entry name" value="His_kinase_dom"/>
</dbReference>
<dbReference type="Pfam" id="PF02518">
    <property type="entry name" value="HATPase_c"/>
    <property type="match status" value="1"/>
</dbReference>
<dbReference type="PROSITE" id="PS50109">
    <property type="entry name" value="HIS_KIN"/>
    <property type="match status" value="1"/>
</dbReference>
<evidence type="ECO:0000256" key="6">
    <source>
        <dbReference type="ARBA" id="ARBA00022679"/>
    </source>
</evidence>
<evidence type="ECO:0000259" key="15">
    <source>
        <dbReference type="PROSITE" id="PS50109"/>
    </source>
</evidence>
<evidence type="ECO:0000256" key="4">
    <source>
        <dbReference type="ARBA" id="ARBA00022475"/>
    </source>
</evidence>
<evidence type="ECO:0000313" key="17">
    <source>
        <dbReference type="Proteomes" id="UP000188613"/>
    </source>
</evidence>
<feature type="domain" description="Histidine kinase" evidence="15">
    <location>
        <begin position="215"/>
        <end position="422"/>
    </location>
</feature>
<evidence type="ECO:0000256" key="8">
    <source>
        <dbReference type="ARBA" id="ARBA00022741"/>
    </source>
</evidence>
<evidence type="ECO:0000256" key="12">
    <source>
        <dbReference type="ARBA" id="ARBA00023012"/>
    </source>
</evidence>
<keyword evidence="9 16" id="KW-0418">Kinase</keyword>
<dbReference type="EMBL" id="MSFI01000014">
    <property type="protein sequence ID" value="OMP66934.1"/>
    <property type="molecule type" value="Genomic_DNA"/>
</dbReference>
<dbReference type="RefSeq" id="WP_076765840.1">
    <property type="nucleotide sequence ID" value="NZ_MSFI01000014.1"/>
</dbReference>
<evidence type="ECO:0000256" key="11">
    <source>
        <dbReference type="ARBA" id="ARBA00022989"/>
    </source>
</evidence>
<feature type="transmembrane region" description="Helical" evidence="14">
    <location>
        <begin position="104"/>
        <end position="123"/>
    </location>
</feature>
<evidence type="ECO:0000313" key="16">
    <source>
        <dbReference type="EMBL" id="OMP66934.1"/>
    </source>
</evidence>
<dbReference type="PANTHER" id="PTHR43065:SF46">
    <property type="entry name" value="C4-DICARBOXYLATE TRANSPORT SENSOR PROTEIN DCTB"/>
    <property type="match status" value="1"/>
</dbReference>
<keyword evidence="4" id="KW-1003">Cell membrane</keyword>
<dbReference type="GO" id="GO:0071555">
    <property type="term" value="P:cell wall organization"/>
    <property type="evidence" value="ECO:0007669"/>
    <property type="project" value="InterPro"/>
</dbReference>
<evidence type="ECO:0000256" key="7">
    <source>
        <dbReference type="ARBA" id="ARBA00022692"/>
    </source>
</evidence>
<dbReference type="CDD" id="cd00082">
    <property type="entry name" value="HisKA"/>
    <property type="match status" value="1"/>
</dbReference>
<feature type="transmembrane region" description="Helical" evidence="14">
    <location>
        <begin position="168"/>
        <end position="186"/>
    </location>
</feature>
<sequence>MSTILDNLQTILLTIFLVYFCFSIFFKYIERRTNKITNEIIIALVSGISIVLCMTFSITLPTGYTFDFRQVPFIVGALYGGHRVAVFLLSILLFYRFFLDVPGIELSLTIYLMLVLSLWFIIPMFHKTVNIRKKIYLAILASFFGLFYRMTVAIIFHPANFTLDCVGFFISSLIIQSIGIFFFVFFNEKSRKDAILAKEIGKLEKLRTVSDIAASISHEVRNPLTVTRGFIQLLRDPNLTDKEKNRYIDTAVVALDQAESTISDYLTFAKPTLEHINILDLKKELAYTLKIVEPFATLNDVHIIELCQDTNVYIAGEEQKMHQCLVNLIKNAVEAMPHGGKLTIRLKEQNGKAVITVTDTGTGMTDEQIERLGTPYFSTKEKGTGLGTMVVYSIVKAMRGEIKVESEIGKGTSFSIMIPTTKPFPSLNEKIVSYS</sequence>
<accession>A0A1V2A7Z2</accession>
<feature type="transmembrane region" description="Helical" evidence="14">
    <location>
        <begin position="41"/>
        <end position="61"/>
    </location>
</feature>
<proteinExistence type="predicted"/>
<gene>
    <name evidence="16" type="ORF">BTO28_10020</name>
</gene>
<evidence type="ECO:0000256" key="14">
    <source>
        <dbReference type="SAM" id="Phobius"/>
    </source>
</evidence>
<dbReference type="InterPro" id="IPR003594">
    <property type="entry name" value="HATPase_dom"/>
</dbReference>
<dbReference type="Pfam" id="PF00512">
    <property type="entry name" value="HisKA"/>
    <property type="match status" value="1"/>
</dbReference>
<comment type="caution">
    <text evidence="16">The sequence shown here is derived from an EMBL/GenBank/DDBJ whole genome shotgun (WGS) entry which is preliminary data.</text>
</comment>
<dbReference type="InterPro" id="IPR004358">
    <property type="entry name" value="Sig_transdc_His_kin-like_C"/>
</dbReference>
<reference evidence="16 17" key="1">
    <citation type="submission" date="2016-12" db="EMBL/GenBank/DDBJ databases">
        <title>Domibacillus sp. SAB 38T whole genome sequencing.</title>
        <authorList>
            <person name="Verma A."/>
            <person name="Ojha A.K."/>
            <person name="Krishnamurthi S."/>
        </authorList>
    </citation>
    <scope>NUCLEOTIDE SEQUENCE [LARGE SCALE GENOMIC DNA]</scope>
    <source>
        <strain evidence="16 17">SAB 38</strain>
    </source>
</reference>
<dbReference type="SUPFAM" id="SSF47384">
    <property type="entry name" value="Homodimeric domain of signal transducing histidine kinase"/>
    <property type="match status" value="1"/>
</dbReference>
<dbReference type="InterPro" id="IPR036890">
    <property type="entry name" value="HATPase_C_sf"/>
</dbReference>
<keyword evidence="17" id="KW-1185">Reference proteome</keyword>
<feature type="transmembrane region" description="Helical" evidence="14">
    <location>
        <begin position="73"/>
        <end position="98"/>
    </location>
</feature>
<dbReference type="InterPro" id="IPR036097">
    <property type="entry name" value="HisK_dim/P_sf"/>
</dbReference>
<dbReference type="STRING" id="1714355.BTO28_10020"/>
<dbReference type="Gene3D" id="3.30.565.10">
    <property type="entry name" value="Histidine kinase-like ATPase, C-terminal domain"/>
    <property type="match status" value="1"/>
</dbReference>
<name>A0A1V2A7Z2_9BACI</name>
<evidence type="ECO:0000256" key="13">
    <source>
        <dbReference type="ARBA" id="ARBA00023136"/>
    </source>
</evidence>
<dbReference type="GO" id="GO:0005524">
    <property type="term" value="F:ATP binding"/>
    <property type="evidence" value="ECO:0007669"/>
    <property type="project" value="UniProtKB-KW"/>
</dbReference>
<feature type="transmembrane region" description="Helical" evidence="14">
    <location>
        <begin position="135"/>
        <end position="156"/>
    </location>
</feature>
<evidence type="ECO:0000256" key="3">
    <source>
        <dbReference type="ARBA" id="ARBA00012438"/>
    </source>
</evidence>
<evidence type="ECO:0000256" key="10">
    <source>
        <dbReference type="ARBA" id="ARBA00022840"/>
    </source>
</evidence>
<keyword evidence="6" id="KW-0808">Transferase</keyword>
<keyword evidence="12" id="KW-0902">Two-component regulatory system</keyword>
<comment type="catalytic activity">
    <reaction evidence="1">
        <text>ATP + protein L-histidine = ADP + protein N-phospho-L-histidine.</text>
        <dbReference type="EC" id="2.7.13.3"/>
    </reaction>
</comment>
<evidence type="ECO:0000256" key="5">
    <source>
        <dbReference type="ARBA" id="ARBA00022553"/>
    </source>
</evidence>
<dbReference type="GO" id="GO:0000155">
    <property type="term" value="F:phosphorelay sensor kinase activity"/>
    <property type="evidence" value="ECO:0007669"/>
    <property type="project" value="InterPro"/>
</dbReference>
<dbReference type="SMART" id="SM00387">
    <property type="entry name" value="HATPase_c"/>
    <property type="match status" value="1"/>
</dbReference>
<dbReference type="Proteomes" id="UP000188613">
    <property type="component" value="Unassembled WGS sequence"/>
</dbReference>
<dbReference type="AlphaFoldDB" id="A0A1V2A7Z2"/>
<evidence type="ECO:0000256" key="9">
    <source>
        <dbReference type="ARBA" id="ARBA00022777"/>
    </source>
</evidence>
<keyword evidence="13 14" id="KW-0472">Membrane</keyword>
<dbReference type="InterPro" id="IPR003661">
    <property type="entry name" value="HisK_dim/P_dom"/>
</dbReference>
<dbReference type="PANTHER" id="PTHR43065">
    <property type="entry name" value="SENSOR HISTIDINE KINASE"/>
    <property type="match status" value="1"/>
</dbReference>
<keyword evidence="7 14" id="KW-0812">Transmembrane</keyword>
<comment type="subcellular location">
    <subcellularLocation>
        <location evidence="2">Cell membrane</location>
        <topology evidence="2">Multi-pass membrane protein</topology>
    </subcellularLocation>
</comment>
<dbReference type="Pfam" id="PF07694">
    <property type="entry name" value="5TM-5TMR_LYT"/>
    <property type="match status" value="1"/>
</dbReference>